<name>A0ABR0DYC6_ZASCE</name>
<dbReference type="EMBL" id="JAXOVC010000014">
    <property type="protein sequence ID" value="KAK4494176.1"/>
    <property type="molecule type" value="Genomic_DNA"/>
</dbReference>
<feature type="domain" description="Alpha-L-arabinofuranosidase B catalytic" evidence="2">
    <location>
        <begin position="28"/>
        <end position="340"/>
    </location>
</feature>
<keyword evidence="1" id="KW-0119">Carbohydrate metabolism</keyword>
<feature type="chain" id="PRO_5045009447" description="Alpha-L-arabinofuranosidase" evidence="1">
    <location>
        <begin position="26"/>
        <end position="344"/>
    </location>
</feature>
<accession>A0ABR0DYC6</accession>
<protein>
    <recommendedName>
        <fullName evidence="1">Alpha-L-arabinofuranosidase</fullName>
        <ecNumber evidence="1">3.2.1.55</ecNumber>
    </recommendedName>
</protein>
<reference evidence="3 4" key="1">
    <citation type="journal article" date="2023" name="G3 (Bethesda)">
        <title>A chromosome-level genome assembly of Zasmidium syzygii isolated from banana leaves.</title>
        <authorList>
            <person name="van Westerhoven A.C."/>
            <person name="Mehrabi R."/>
            <person name="Talebi R."/>
            <person name="Steentjes M.B.F."/>
            <person name="Corcolon B."/>
            <person name="Chong P.A."/>
            <person name="Kema G.H.J."/>
            <person name="Seidl M.F."/>
        </authorList>
    </citation>
    <scope>NUCLEOTIDE SEQUENCE [LARGE SCALE GENOMIC DNA]</scope>
    <source>
        <strain evidence="3 4">P124</strain>
    </source>
</reference>
<comment type="pathway">
    <text evidence="1">Glycan metabolism; L-arabinan degradation.</text>
</comment>
<evidence type="ECO:0000313" key="3">
    <source>
        <dbReference type="EMBL" id="KAK4494176.1"/>
    </source>
</evidence>
<keyword evidence="4" id="KW-1185">Reference proteome</keyword>
<keyword evidence="1" id="KW-0378">Hydrolase</keyword>
<keyword evidence="1" id="KW-0858">Xylan degradation</keyword>
<evidence type="ECO:0000256" key="1">
    <source>
        <dbReference type="RuleBase" id="RU367111"/>
    </source>
</evidence>
<dbReference type="InterPro" id="IPR038964">
    <property type="entry name" value="ABFB"/>
</dbReference>
<dbReference type="SUPFAM" id="SSF49899">
    <property type="entry name" value="Concanavalin A-like lectins/glucanases"/>
    <property type="match status" value="1"/>
</dbReference>
<dbReference type="EC" id="3.2.1.55" evidence="1"/>
<evidence type="ECO:0000313" key="4">
    <source>
        <dbReference type="Proteomes" id="UP001305779"/>
    </source>
</evidence>
<dbReference type="PANTHER" id="PTHR39447">
    <property type="entry name" value="ALPHA-L-ARABINOFURANOSIDASE B"/>
    <property type="match status" value="1"/>
</dbReference>
<feature type="signal peptide" evidence="1">
    <location>
        <begin position="1"/>
        <end position="25"/>
    </location>
</feature>
<sequence length="344" mass="36461">MIIMLSVLRLSVALCLASTAMVAEAAVCDIYGYGKTPCVAAHSTTRALYDAYNGPLYQVKRAYDSATTDIKPLGPGRTANATIQDIFCAYTTCNITIIYDQSGHSNHLTQAPPGKTQGPNPGGYDNLASATAAPIIINGTKAYGLYIAPKTGYRQDKTSGIATYDQPEGIYEVIDGTHYGGCCFDYGNVEGNNMDNGEGHMETIYFGGTGGFNVGSGAGSGPWIMSDMENGIFSGQNYGMNANDPTINYRFTTAIVKGEPNHWAIRGANAQSGSLTTFYDGVRPSSNYNPMRKEGAIVLGVGGDNTDGGEGTFYEGAMTSGYPSDNIEAYVQANIVNMNYKTSS</sequence>
<dbReference type="Pfam" id="PF09206">
    <property type="entry name" value="ArabFuran-catal"/>
    <property type="match status" value="1"/>
</dbReference>
<keyword evidence="1" id="KW-0326">Glycosidase</keyword>
<proteinExistence type="inferred from homology"/>
<dbReference type="PANTHER" id="PTHR39447:SF2">
    <property type="entry name" value="ALPHA-L-ARABINOFURANOSIDASE B"/>
    <property type="match status" value="1"/>
</dbReference>
<keyword evidence="1" id="KW-0964">Secreted</keyword>
<keyword evidence="1" id="KW-0732">Signal</keyword>
<gene>
    <name evidence="3" type="ORF">PRZ48_014474</name>
</gene>
<dbReference type="InterPro" id="IPR015289">
    <property type="entry name" value="A-L-arabinofuranosidase_B_cat"/>
</dbReference>
<evidence type="ECO:0000259" key="2">
    <source>
        <dbReference type="Pfam" id="PF09206"/>
    </source>
</evidence>
<keyword evidence="1" id="KW-0624">Polysaccharide degradation</keyword>
<dbReference type="Gene3D" id="2.60.120.200">
    <property type="match status" value="1"/>
</dbReference>
<comment type="subcellular location">
    <subcellularLocation>
        <location evidence="1">Secreted</location>
    </subcellularLocation>
</comment>
<comment type="catalytic activity">
    <reaction evidence="1">
        <text>Hydrolysis of terminal non-reducing alpha-L-arabinofuranoside residues in alpha-L-arabinosides.</text>
        <dbReference type="EC" id="3.2.1.55"/>
    </reaction>
</comment>
<organism evidence="3 4">
    <name type="scientific">Zasmidium cellare</name>
    <name type="common">Wine cellar mold</name>
    <name type="synonym">Racodium cellare</name>
    <dbReference type="NCBI Taxonomy" id="395010"/>
    <lineage>
        <taxon>Eukaryota</taxon>
        <taxon>Fungi</taxon>
        <taxon>Dikarya</taxon>
        <taxon>Ascomycota</taxon>
        <taxon>Pezizomycotina</taxon>
        <taxon>Dothideomycetes</taxon>
        <taxon>Dothideomycetidae</taxon>
        <taxon>Mycosphaerellales</taxon>
        <taxon>Mycosphaerellaceae</taxon>
        <taxon>Zasmidium</taxon>
    </lineage>
</organism>
<comment type="similarity">
    <text evidence="1">Belongs to the glycosyl hydrolase 54 family.</text>
</comment>
<comment type="caution">
    <text evidence="3">The sequence shown here is derived from an EMBL/GenBank/DDBJ whole genome shotgun (WGS) entry which is preliminary data.</text>
</comment>
<dbReference type="Proteomes" id="UP001305779">
    <property type="component" value="Unassembled WGS sequence"/>
</dbReference>
<dbReference type="InterPro" id="IPR013320">
    <property type="entry name" value="ConA-like_dom_sf"/>
</dbReference>